<dbReference type="EMBL" id="KE346273">
    <property type="protein sequence ID" value="EXC31949.1"/>
    <property type="molecule type" value="Genomic_DNA"/>
</dbReference>
<name>W9SJP8_9ROSA</name>
<evidence type="ECO:0000313" key="2">
    <source>
        <dbReference type="Proteomes" id="UP000030645"/>
    </source>
</evidence>
<dbReference type="Proteomes" id="UP000030645">
    <property type="component" value="Unassembled WGS sequence"/>
</dbReference>
<protein>
    <submittedName>
        <fullName evidence="1">Uncharacterized protein</fullName>
    </submittedName>
</protein>
<evidence type="ECO:0000313" key="1">
    <source>
        <dbReference type="EMBL" id="EXC31949.1"/>
    </source>
</evidence>
<proteinExistence type="predicted"/>
<accession>W9SJP8</accession>
<dbReference type="AlphaFoldDB" id="W9SJP8"/>
<gene>
    <name evidence="1" type="ORF">L484_009799</name>
</gene>
<reference evidence="2" key="1">
    <citation type="submission" date="2013-01" db="EMBL/GenBank/DDBJ databases">
        <title>Draft Genome Sequence of a Mulberry Tree, Morus notabilis C.K. Schneid.</title>
        <authorList>
            <person name="He N."/>
            <person name="Zhao S."/>
        </authorList>
    </citation>
    <scope>NUCLEOTIDE SEQUENCE</scope>
</reference>
<keyword evidence="2" id="KW-1185">Reference proteome</keyword>
<organism evidence="1 2">
    <name type="scientific">Morus notabilis</name>
    <dbReference type="NCBI Taxonomy" id="981085"/>
    <lineage>
        <taxon>Eukaryota</taxon>
        <taxon>Viridiplantae</taxon>
        <taxon>Streptophyta</taxon>
        <taxon>Embryophyta</taxon>
        <taxon>Tracheophyta</taxon>
        <taxon>Spermatophyta</taxon>
        <taxon>Magnoliopsida</taxon>
        <taxon>eudicotyledons</taxon>
        <taxon>Gunneridae</taxon>
        <taxon>Pentapetalae</taxon>
        <taxon>rosids</taxon>
        <taxon>fabids</taxon>
        <taxon>Rosales</taxon>
        <taxon>Moraceae</taxon>
        <taxon>Moreae</taxon>
        <taxon>Morus</taxon>
    </lineage>
</organism>
<sequence>MRRPMIGDIFSGIHVAGYDSTELSKTFRSGSYGTREWPCDHSLVGESGGARWPGTADLHVPLFYYCDGQSIYVKRKYERLGLSENKSQAQKYVKGQPSQAEKYVKAQPFVLLLALQRQS</sequence>